<dbReference type="CDD" id="cd07438">
    <property type="entry name" value="PHP_HisPPase_AMP"/>
    <property type="match status" value="1"/>
</dbReference>
<protein>
    <submittedName>
        <fullName evidence="2">PHP domain-containing protein</fullName>
    </submittedName>
</protein>
<dbReference type="PANTHER" id="PTHR42924">
    <property type="entry name" value="EXONUCLEASE"/>
    <property type="match status" value="1"/>
</dbReference>
<dbReference type="InterPro" id="IPR016195">
    <property type="entry name" value="Pol/histidinol_Pase-like"/>
</dbReference>
<dbReference type="InterPro" id="IPR052018">
    <property type="entry name" value="PHP_domain"/>
</dbReference>
<evidence type="ECO:0000313" key="2">
    <source>
        <dbReference type="EMBL" id="MBD8026974.1"/>
    </source>
</evidence>
<feature type="domain" description="Polymerase/histidinol phosphatase N-terminal" evidence="1">
    <location>
        <begin position="3"/>
        <end position="68"/>
    </location>
</feature>
<dbReference type="SUPFAM" id="SSF89550">
    <property type="entry name" value="PHP domain-like"/>
    <property type="match status" value="1"/>
</dbReference>
<dbReference type="EMBL" id="JACSQA010000013">
    <property type="protein sequence ID" value="MBD8026974.1"/>
    <property type="molecule type" value="Genomic_DNA"/>
</dbReference>
<evidence type="ECO:0000259" key="1">
    <source>
        <dbReference type="SMART" id="SM00481"/>
    </source>
</evidence>
<organism evidence="2 3">
    <name type="scientific">Ureibacillus galli</name>
    <dbReference type="NCBI Taxonomy" id="2762222"/>
    <lineage>
        <taxon>Bacteria</taxon>
        <taxon>Bacillati</taxon>
        <taxon>Bacillota</taxon>
        <taxon>Bacilli</taxon>
        <taxon>Bacillales</taxon>
        <taxon>Caryophanaceae</taxon>
        <taxon>Ureibacillus</taxon>
    </lineage>
</organism>
<name>A0ABR8XCS1_9BACL</name>
<dbReference type="Proteomes" id="UP000640930">
    <property type="component" value="Unassembled WGS sequence"/>
</dbReference>
<dbReference type="InterPro" id="IPR003141">
    <property type="entry name" value="Pol/His_phosphatase_N"/>
</dbReference>
<sequence length="270" mass="30485">MKVDLHMHSTYSDGADTIEELFQKASAKGLTHMSIVDHDTTDHIEPAFNLSKEYGIQFIPGIEISAYDFKRNRKVHILGYDFKQNHHIKALCDPLLQKRHKHSLWQLKQIISSGIDITEEQVMSFVKEGGILYKQHIMNALTESPFNSEKYQTLYKSLFKGNGVASGDIDYLDAFEAVKAIVADGGYAVCAHPGQLDSYDIAEELVPFGLKGVESTHPDHRDEQVVRIVKIAREHQLFLTGGSDDHGRYGAVLNSENYIVENMEHVPFIK</sequence>
<keyword evidence="3" id="KW-1185">Reference proteome</keyword>
<accession>A0ABR8XCS1</accession>
<dbReference type="RefSeq" id="WP_191707452.1">
    <property type="nucleotide sequence ID" value="NZ_JACSQA010000013.1"/>
</dbReference>
<gene>
    <name evidence="2" type="ORF">H9636_09940</name>
</gene>
<reference evidence="2 3" key="1">
    <citation type="submission" date="2020-08" db="EMBL/GenBank/DDBJ databases">
        <title>A Genomic Blueprint of the Chicken Gut Microbiome.</title>
        <authorList>
            <person name="Gilroy R."/>
            <person name="Ravi A."/>
            <person name="Getino M."/>
            <person name="Pursley I."/>
            <person name="Horton D.L."/>
            <person name="Alikhan N.-F."/>
            <person name="Baker D."/>
            <person name="Gharbi K."/>
            <person name="Hall N."/>
            <person name="Watson M."/>
            <person name="Adriaenssens E.M."/>
            <person name="Foster-Nyarko E."/>
            <person name="Jarju S."/>
            <person name="Secka A."/>
            <person name="Antonio M."/>
            <person name="Oren A."/>
            <person name="Chaudhuri R."/>
            <person name="La Ragione R.M."/>
            <person name="Hildebrand F."/>
            <person name="Pallen M.J."/>
        </authorList>
    </citation>
    <scope>NUCLEOTIDE SEQUENCE [LARGE SCALE GENOMIC DNA]</scope>
    <source>
        <strain evidence="2 3">Re31</strain>
    </source>
</reference>
<dbReference type="InterPro" id="IPR004013">
    <property type="entry name" value="PHP_dom"/>
</dbReference>
<dbReference type="SMART" id="SM00481">
    <property type="entry name" value="POLIIIAc"/>
    <property type="match status" value="1"/>
</dbReference>
<comment type="caution">
    <text evidence="2">The sequence shown here is derived from an EMBL/GenBank/DDBJ whole genome shotgun (WGS) entry which is preliminary data.</text>
</comment>
<dbReference type="Pfam" id="PF02811">
    <property type="entry name" value="PHP"/>
    <property type="match status" value="1"/>
</dbReference>
<dbReference type="PANTHER" id="PTHR42924:SF3">
    <property type="entry name" value="POLYMERASE_HISTIDINOL PHOSPHATASE N-TERMINAL DOMAIN-CONTAINING PROTEIN"/>
    <property type="match status" value="1"/>
</dbReference>
<dbReference type="Gene3D" id="1.10.150.650">
    <property type="match status" value="1"/>
</dbReference>
<proteinExistence type="predicted"/>
<evidence type="ECO:0000313" key="3">
    <source>
        <dbReference type="Proteomes" id="UP000640930"/>
    </source>
</evidence>
<dbReference type="Gene3D" id="3.20.20.140">
    <property type="entry name" value="Metal-dependent hydrolases"/>
    <property type="match status" value="1"/>
</dbReference>